<organism evidence="2 3">
    <name type="scientific">Angiostrongylus cantonensis</name>
    <name type="common">Rat lungworm</name>
    <dbReference type="NCBI Taxonomy" id="6313"/>
    <lineage>
        <taxon>Eukaryota</taxon>
        <taxon>Metazoa</taxon>
        <taxon>Ecdysozoa</taxon>
        <taxon>Nematoda</taxon>
        <taxon>Chromadorea</taxon>
        <taxon>Rhabditida</taxon>
        <taxon>Rhabditina</taxon>
        <taxon>Rhabditomorpha</taxon>
        <taxon>Strongyloidea</taxon>
        <taxon>Metastrongylidae</taxon>
        <taxon>Angiostrongylus</taxon>
    </lineage>
</organism>
<feature type="region of interest" description="Disordered" evidence="1">
    <location>
        <begin position="1"/>
        <end position="24"/>
    </location>
</feature>
<evidence type="ECO:0000313" key="2">
    <source>
        <dbReference type="Proteomes" id="UP000035642"/>
    </source>
</evidence>
<dbReference type="AlphaFoldDB" id="A0A0K0CX41"/>
<dbReference type="Proteomes" id="UP000035642">
    <property type="component" value="Unassembled WGS sequence"/>
</dbReference>
<reference evidence="2" key="1">
    <citation type="submission" date="2012-09" db="EMBL/GenBank/DDBJ databases">
        <authorList>
            <person name="Martin A.A."/>
        </authorList>
    </citation>
    <scope>NUCLEOTIDE SEQUENCE</scope>
</reference>
<accession>A0A0K0CX41</accession>
<protein>
    <submittedName>
        <fullName evidence="3">Archease domain-containing protein</fullName>
    </submittedName>
</protein>
<reference evidence="3" key="2">
    <citation type="submission" date="2017-02" db="UniProtKB">
        <authorList>
            <consortium name="WormBaseParasite"/>
        </authorList>
    </citation>
    <scope>IDENTIFICATION</scope>
</reference>
<proteinExistence type="predicted"/>
<evidence type="ECO:0000313" key="3">
    <source>
        <dbReference type="WBParaSite" id="ACAC_0000209101-mRNA-1"/>
    </source>
</evidence>
<sequence length="66" mass="7631">MSTKVNRNRTMGMRRVDVRGSNTYEGEAEVGGQYRTPHMSVLHVRLTDESAPILHEMLEMLFYVTM</sequence>
<keyword evidence="2" id="KW-1185">Reference proteome</keyword>
<name>A0A0K0CX41_ANGCA</name>
<dbReference type="WBParaSite" id="ACAC_0000209101-mRNA-1">
    <property type="protein sequence ID" value="ACAC_0000209101-mRNA-1"/>
    <property type="gene ID" value="ACAC_0000209101"/>
</dbReference>
<evidence type="ECO:0000256" key="1">
    <source>
        <dbReference type="SAM" id="MobiDB-lite"/>
    </source>
</evidence>